<keyword evidence="14" id="KW-1185">Reference proteome</keyword>
<comment type="subcellular location">
    <subcellularLocation>
        <location evidence="1">Cell inner membrane</location>
        <topology evidence="1">Single-pass membrane protein</topology>
        <orientation evidence="1">Periplasmic side</orientation>
    </subcellularLocation>
</comment>
<dbReference type="Gene3D" id="3.30.1150.10">
    <property type="match status" value="1"/>
</dbReference>
<dbReference type="InterPro" id="IPR037682">
    <property type="entry name" value="TonB_C"/>
</dbReference>
<feature type="region of interest" description="Disordered" evidence="10">
    <location>
        <begin position="133"/>
        <end position="164"/>
    </location>
</feature>
<evidence type="ECO:0000259" key="12">
    <source>
        <dbReference type="PROSITE" id="PS52015"/>
    </source>
</evidence>
<evidence type="ECO:0000256" key="3">
    <source>
        <dbReference type="ARBA" id="ARBA00022448"/>
    </source>
</evidence>
<dbReference type="RefSeq" id="WP_139168959.1">
    <property type="nucleotide sequence ID" value="NZ_FNLL01000001.1"/>
</dbReference>
<keyword evidence="4" id="KW-1003">Cell membrane</keyword>
<evidence type="ECO:0000313" key="13">
    <source>
        <dbReference type="EMBL" id="SDT84501.1"/>
    </source>
</evidence>
<dbReference type="SUPFAM" id="SSF74653">
    <property type="entry name" value="TolA/TonB C-terminal domain"/>
    <property type="match status" value="1"/>
</dbReference>
<feature type="region of interest" description="Disordered" evidence="10">
    <location>
        <begin position="188"/>
        <end position="209"/>
    </location>
</feature>
<dbReference type="PANTHER" id="PTHR33446">
    <property type="entry name" value="PROTEIN TONB-RELATED"/>
    <property type="match status" value="1"/>
</dbReference>
<keyword evidence="3" id="KW-0813">Transport</keyword>
<proteinExistence type="inferred from homology"/>
<reference evidence="14" key="1">
    <citation type="submission" date="2016-10" db="EMBL/GenBank/DDBJ databases">
        <authorList>
            <person name="Varghese N."/>
            <person name="Submissions S."/>
        </authorList>
    </citation>
    <scope>NUCLEOTIDE SEQUENCE [LARGE SCALE GENOMIC DNA]</scope>
    <source>
        <strain evidence="14">DSM 3384</strain>
    </source>
</reference>
<keyword evidence="9 11" id="KW-0472">Membrane</keyword>
<evidence type="ECO:0000256" key="5">
    <source>
        <dbReference type="ARBA" id="ARBA00022519"/>
    </source>
</evidence>
<dbReference type="GO" id="GO:0015031">
    <property type="term" value="P:protein transport"/>
    <property type="evidence" value="ECO:0007669"/>
    <property type="project" value="UniProtKB-KW"/>
</dbReference>
<evidence type="ECO:0000256" key="6">
    <source>
        <dbReference type="ARBA" id="ARBA00022692"/>
    </source>
</evidence>
<feature type="compositionally biased region" description="Basic and acidic residues" evidence="10">
    <location>
        <begin position="138"/>
        <end position="149"/>
    </location>
</feature>
<dbReference type="EMBL" id="FNLL01000001">
    <property type="protein sequence ID" value="SDT84501.1"/>
    <property type="molecule type" value="Genomic_DNA"/>
</dbReference>
<keyword evidence="8 11" id="KW-1133">Transmembrane helix</keyword>
<keyword evidence="7" id="KW-0653">Protein transport</keyword>
<dbReference type="AlphaFoldDB" id="A0A1H2DP38"/>
<feature type="domain" description="TonB C-terminal" evidence="12">
    <location>
        <begin position="223"/>
        <end position="313"/>
    </location>
</feature>
<evidence type="ECO:0000256" key="4">
    <source>
        <dbReference type="ARBA" id="ARBA00022475"/>
    </source>
</evidence>
<keyword evidence="6 11" id="KW-0812">Transmembrane</keyword>
<dbReference type="GO" id="GO:0005886">
    <property type="term" value="C:plasma membrane"/>
    <property type="evidence" value="ECO:0007669"/>
    <property type="project" value="UniProtKB-SubCell"/>
</dbReference>
<dbReference type="InterPro" id="IPR006260">
    <property type="entry name" value="TonB/TolA_C"/>
</dbReference>
<sequence length="313" mass="35542">MSLPIKVKIRKDSLLTPDYGRKTGIVFFSISVVLHGLFFCGMIFCQDIKLSKPLPPVIQIDLVSFSPEPVFEEPAKSQAHLTEKGVPIKKAPIITKAPVIKKSRKIPNLKPDISLKAKPKNLKDLIALQEKKRKALDKKKENKPVEKRPVEKKKAKKEIDPEKVLESARKQLEKKVEDQSQAKLEQAMSRLQKKVQEQGKTNEDQGKGAYAGYGKKGYKPIELYKMVLGSRIEQNWVFNETLARMNQNLEVRILIKVLKSGEIRDIIYETRSGNRYLDESAKKAIKKANPLPQLPGGRHSYDVIVIFTPRGLK</sequence>
<evidence type="ECO:0000256" key="2">
    <source>
        <dbReference type="ARBA" id="ARBA00006555"/>
    </source>
</evidence>
<dbReference type="Proteomes" id="UP000199608">
    <property type="component" value="Unassembled WGS sequence"/>
</dbReference>
<evidence type="ECO:0000256" key="10">
    <source>
        <dbReference type="SAM" id="MobiDB-lite"/>
    </source>
</evidence>
<comment type="similarity">
    <text evidence="2">Belongs to the TonB family.</text>
</comment>
<evidence type="ECO:0000256" key="9">
    <source>
        <dbReference type="ARBA" id="ARBA00023136"/>
    </source>
</evidence>
<name>A0A1H2DP38_9BACT</name>
<evidence type="ECO:0000313" key="14">
    <source>
        <dbReference type="Proteomes" id="UP000199608"/>
    </source>
</evidence>
<dbReference type="GO" id="GO:0055085">
    <property type="term" value="P:transmembrane transport"/>
    <property type="evidence" value="ECO:0007669"/>
    <property type="project" value="InterPro"/>
</dbReference>
<accession>A0A1H2DP38</accession>
<protein>
    <submittedName>
        <fullName evidence="13">Colicin import membrane protein</fullName>
    </submittedName>
</protein>
<dbReference type="NCBIfam" id="TIGR01352">
    <property type="entry name" value="tonB_Cterm"/>
    <property type="match status" value="1"/>
</dbReference>
<dbReference type="Pfam" id="PF13103">
    <property type="entry name" value="TonB_2"/>
    <property type="match status" value="1"/>
</dbReference>
<evidence type="ECO:0000256" key="8">
    <source>
        <dbReference type="ARBA" id="ARBA00022989"/>
    </source>
</evidence>
<dbReference type="PROSITE" id="PS52015">
    <property type="entry name" value="TONB_CTD"/>
    <property type="match status" value="1"/>
</dbReference>
<feature type="compositionally biased region" description="Basic and acidic residues" evidence="10">
    <location>
        <begin position="194"/>
        <end position="206"/>
    </location>
</feature>
<evidence type="ECO:0000256" key="1">
    <source>
        <dbReference type="ARBA" id="ARBA00004383"/>
    </source>
</evidence>
<gene>
    <name evidence="13" type="ORF">SAMN04487931_101283</name>
</gene>
<dbReference type="InterPro" id="IPR051045">
    <property type="entry name" value="TonB-dependent_transducer"/>
</dbReference>
<feature type="transmembrane region" description="Helical" evidence="11">
    <location>
        <begin position="25"/>
        <end position="45"/>
    </location>
</feature>
<organism evidence="13 14">
    <name type="scientific">Desulfobacula phenolica</name>
    <dbReference type="NCBI Taxonomy" id="90732"/>
    <lineage>
        <taxon>Bacteria</taxon>
        <taxon>Pseudomonadati</taxon>
        <taxon>Thermodesulfobacteriota</taxon>
        <taxon>Desulfobacteria</taxon>
        <taxon>Desulfobacterales</taxon>
        <taxon>Desulfobacteraceae</taxon>
        <taxon>Desulfobacula</taxon>
    </lineage>
</organism>
<keyword evidence="5" id="KW-0997">Cell inner membrane</keyword>
<evidence type="ECO:0000256" key="7">
    <source>
        <dbReference type="ARBA" id="ARBA00022927"/>
    </source>
</evidence>
<evidence type="ECO:0000256" key="11">
    <source>
        <dbReference type="SAM" id="Phobius"/>
    </source>
</evidence>